<accession>A0AAD3HPI8</accession>
<feature type="non-terminal residue" evidence="2">
    <location>
        <position position="112"/>
    </location>
</feature>
<proteinExistence type="predicted"/>
<evidence type="ECO:0000313" key="2">
    <source>
        <dbReference type="EMBL" id="GFR48216.1"/>
    </source>
</evidence>
<feature type="region of interest" description="Disordered" evidence="1">
    <location>
        <begin position="58"/>
        <end position="83"/>
    </location>
</feature>
<sequence>QLASSSCWTATVTVGGRGGGGGGGAGGGGAGGAGLLGEGGGKETLCLMTNVPPGDGGEVSWSAARLPSNSLPPEGRWRGGPSALKSGLQKAVRLGRGGCAVRAALHLAKEEG</sequence>
<reference evidence="2 3" key="1">
    <citation type="journal article" date="2021" name="Sci. Rep.">
        <title>Genome sequencing of the multicellular alga Astrephomene provides insights into convergent evolution of germ-soma differentiation.</title>
        <authorList>
            <person name="Yamashita S."/>
            <person name="Yamamoto K."/>
            <person name="Matsuzaki R."/>
            <person name="Suzuki S."/>
            <person name="Yamaguchi H."/>
            <person name="Hirooka S."/>
            <person name="Minakuchi Y."/>
            <person name="Miyagishima S."/>
            <person name="Kawachi M."/>
            <person name="Toyoda A."/>
            <person name="Nozaki H."/>
        </authorList>
    </citation>
    <scope>NUCLEOTIDE SEQUENCE [LARGE SCALE GENOMIC DNA]</scope>
    <source>
        <strain evidence="2 3">NIES-4017</strain>
    </source>
</reference>
<dbReference type="AlphaFoldDB" id="A0AAD3HPI8"/>
<dbReference type="EMBL" id="BMAR01000022">
    <property type="protein sequence ID" value="GFR48216.1"/>
    <property type="molecule type" value="Genomic_DNA"/>
</dbReference>
<evidence type="ECO:0000256" key="1">
    <source>
        <dbReference type="SAM" id="MobiDB-lite"/>
    </source>
</evidence>
<gene>
    <name evidence="2" type="ORF">Agub_g10076</name>
</gene>
<comment type="caution">
    <text evidence="2">The sequence shown here is derived from an EMBL/GenBank/DDBJ whole genome shotgun (WGS) entry which is preliminary data.</text>
</comment>
<name>A0AAD3HPI8_9CHLO</name>
<organism evidence="2 3">
    <name type="scientific">Astrephomene gubernaculifera</name>
    <dbReference type="NCBI Taxonomy" id="47775"/>
    <lineage>
        <taxon>Eukaryota</taxon>
        <taxon>Viridiplantae</taxon>
        <taxon>Chlorophyta</taxon>
        <taxon>core chlorophytes</taxon>
        <taxon>Chlorophyceae</taxon>
        <taxon>CS clade</taxon>
        <taxon>Chlamydomonadales</taxon>
        <taxon>Astrephomenaceae</taxon>
        <taxon>Astrephomene</taxon>
    </lineage>
</organism>
<keyword evidence="3" id="KW-1185">Reference proteome</keyword>
<evidence type="ECO:0000313" key="3">
    <source>
        <dbReference type="Proteomes" id="UP001054857"/>
    </source>
</evidence>
<feature type="non-terminal residue" evidence="2">
    <location>
        <position position="1"/>
    </location>
</feature>
<dbReference type="Proteomes" id="UP001054857">
    <property type="component" value="Unassembled WGS sequence"/>
</dbReference>
<protein>
    <submittedName>
        <fullName evidence="2">Uncharacterized protein</fullName>
    </submittedName>
</protein>